<dbReference type="InterPro" id="IPR013783">
    <property type="entry name" value="Ig-like_fold"/>
</dbReference>
<comment type="caution">
    <text evidence="4">The sequence shown here is derived from an EMBL/GenBank/DDBJ whole genome shotgun (WGS) entry which is preliminary data.</text>
</comment>
<evidence type="ECO:0000313" key="5">
    <source>
        <dbReference type="Proteomes" id="UP000324629"/>
    </source>
</evidence>
<dbReference type="EMBL" id="QNGE01004255">
    <property type="protein sequence ID" value="KAA3673073.1"/>
    <property type="molecule type" value="Genomic_DNA"/>
</dbReference>
<feature type="domain" description="Ig-like" evidence="3">
    <location>
        <begin position="21"/>
        <end position="95"/>
    </location>
</feature>
<organism evidence="4 5">
    <name type="scientific">Paragonimus westermani</name>
    <dbReference type="NCBI Taxonomy" id="34504"/>
    <lineage>
        <taxon>Eukaryota</taxon>
        <taxon>Metazoa</taxon>
        <taxon>Spiralia</taxon>
        <taxon>Lophotrochozoa</taxon>
        <taxon>Platyhelminthes</taxon>
        <taxon>Trematoda</taxon>
        <taxon>Digenea</taxon>
        <taxon>Plagiorchiida</taxon>
        <taxon>Troglotremata</taxon>
        <taxon>Troglotrematidae</taxon>
        <taxon>Paragonimus</taxon>
    </lineage>
</organism>
<gene>
    <name evidence="4" type="ORF">DEA37_0000771</name>
</gene>
<keyword evidence="1" id="KW-0472">Membrane</keyword>
<keyword evidence="2" id="KW-0732">Signal</keyword>
<name>A0A5J4NCB0_9TREM</name>
<dbReference type="Gene3D" id="2.60.40.10">
    <property type="entry name" value="Immunoglobulins"/>
    <property type="match status" value="1"/>
</dbReference>
<evidence type="ECO:0000259" key="3">
    <source>
        <dbReference type="PROSITE" id="PS50835"/>
    </source>
</evidence>
<proteinExistence type="predicted"/>
<dbReference type="PROSITE" id="PS50835">
    <property type="entry name" value="IG_LIKE"/>
    <property type="match status" value="1"/>
</dbReference>
<keyword evidence="1" id="KW-0812">Transmembrane</keyword>
<feature type="signal peptide" evidence="2">
    <location>
        <begin position="1"/>
        <end position="21"/>
    </location>
</feature>
<evidence type="ECO:0000313" key="4">
    <source>
        <dbReference type="EMBL" id="KAA3673073.1"/>
    </source>
</evidence>
<evidence type="ECO:0000256" key="1">
    <source>
        <dbReference type="SAM" id="Phobius"/>
    </source>
</evidence>
<evidence type="ECO:0000256" key="2">
    <source>
        <dbReference type="SAM" id="SignalP"/>
    </source>
</evidence>
<dbReference type="AlphaFoldDB" id="A0A5J4NCB0"/>
<dbReference type="InterPro" id="IPR036179">
    <property type="entry name" value="Ig-like_dom_sf"/>
</dbReference>
<dbReference type="InterPro" id="IPR007110">
    <property type="entry name" value="Ig-like_dom"/>
</dbReference>
<keyword evidence="1" id="KW-1133">Transmembrane helix</keyword>
<dbReference type="CDD" id="cd00096">
    <property type="entry name" value="Ig"/>
    <property type="match status" value="1"/>
</dbReference>
<protein>
    <recommendedName>
        <fullName evidence="3">Ig-like domain-containing protein</fullName>
    </recommendedName>
</protein>
<dbReference type="Proteomes" id="UP000324629">
    <property type="component" value="Unassembled WGS sequence"/>
</dbReference>
<feature type="chain" id="PRO_5023820168" description="Ig-like domain-containing protein" evidence="2">
    <location>
        <begin position="22"/>
        <end position="157"/>
    </location>
</feature>
<keyword evidence="5" id="KW-1185">Reference proteome</keyword>
<dbReference type="SUPFAM" id="SSF48726">
    <property type="entry name" value="Immunoglobulin"/>
    <property type="match status" value="1"/>
</dbReference>
<sequence length="157" mass="17165">MLFHSELLLLKIIALLVTVTAKTSVNPSGQSILVGNTGQFVCTSTARNLSVIWHLLNNETLTNGSSSDDGRFVNHAGKLTMSLLTLKDSGSYYCTDPETDRTDSQDGLAFLQVYIMPTYKTEGIITLSVNAVLLVLFIGCVIHAGCQYREKEPFPSF</sequence>
<reference evidence="4 5" key="1">
    <citation type="journal article" date="2019" name="Gigascience">
        <title>Whole-genome sequence of the oriental lung fluke Paragonimus westermani.</title>
        <authorList>
            <person name="Oey H."/>
            <person name="Zakrzewski M."/>
            <person name="Narain K."/>
            <person name="Devi K.R."/>
            <person name="Agatsuma T."/>
            <person name="Nawaratna S."/>
            <person name="Gobert G.N."/>
            <person name="Jones M.K."/>
            <person name="Ragan M.A."/>
            <person name="McManus D.P."/>
            <person name="Krause L."/>
        </authorList>
    </citation>
    <scope>NUCLEOTIDE SEQUENCE [LARGE SCALE GENOMIC DNA]</scope>
    <source>
        <strain evidence="4 5">IND2009</strain>
    </source>
</reference>
<accession>A0A5J4NCB0</accession>
<feature type="transmembrane region" description="Helical" evidence="1">
    <location>
        <begin position="124"/>
        <end position="146"/>
    </location>
</feature>